<evidence type="ECO:0000313" key="3">
    <source>
        <dbReference type="EMBL" id="GJN91767.1"/>
    </source>
</evidence>
<dbReference type="SUPFAM" id="SSF89895">
    <property type="entry name" value="FYSH domain"/>
    <property type="match status" value="1"/>
</dbReference>
<dbReference type="Proteomes" id="UP001342314">
    <property type="component" value="Unassembled WGS sequence"/>
</dbReference>
<dbReference type="Pfam" id="PF01172">
    <property type="entry name" value="SBDS_N"/>
    <property type="match status" value="1"/>
</dbReference>
<proteinExistence type="predicted"/>
<comment type="caution">
    <text evidence="3">The sequence shown here is derived from an EMBL/GenBank/DDBJ whole genome shotgun (WGS) entry which is preliminary data.</text>
</comment>
<dbReference type="InterPro" id="IPR036786">
    <property type="entry name" value="Ribosome_mat_SBDS_N_sf"/>
</dbReference>
<name>A0AAV5GQW9_9BASI</name>
<reference evidence="3 4" key="1">
    <citation type="submission" date="2021-12" db="EMBL/GenBank/DDBJ databases">
        <title>High titer production of polyol ester of fatty acids by Rhodotorula paludigena BS15 towards product separation-free biomass refinery.</title>
        <authorList>
            <person name="Mano J."/>
            <person name="Ono H."/>
            <person name="Tanaka T."/>
            <person name="Naito K."/>
            <person name="Sushida H."/>
            <person name="Ike M."/>
            <person name="Tokuyasu K."/>
            <person name="Kitaoka M."/>
        </authorList>
    </citation>
    <scope>NUCLEOTIDE SEQUENCE [LARGE SCALE GENOMIC DNA]</scope>
    <source>
        <strain evidence="3 4">BS15</strain>
    </source>
</reference>
<dbReference type="EMBL" id="BQKY01000009">
    <property type="protein sequence ID" value="GJN91767.1"/>
    <property type="molecule type" value="Genomic_DNA"/>
</dbReference>
<evidence type="ECO:0000313" key="4">
    <source>
        <dbReference type="Proteomes" id="UP001342314"/>
    </source>
</evidence>
<dbReference type="Gene3D" id="3.30.1250.10">
    <property type="entry name" value="Ribosome maturation protein SBDS, N-terminal domain"/>
    <property type="match status" value="1"/>
</dbReference>
<sequence length="142" mass="15264">MKSYHKAVYKPDSQSTNEWIIIVGDVAAAEKWKGGDRCASLLRFPTSSSPLPSSIPLVSIVDSFDVFHTGQGSQGLLQRPSKQELETVFGTTKEDEIVEVVLTKGTIKSSDAPHQWTSVNDQRSGNYQVSAGSGGKSGHGGR</sequence>
<organism evidence="3 4">
    <name type="scientific">Rhodotorula paludigena</name>
    <dbReference type="NCBI Taxonomy" id="86838"/>
    <lineage>
        <taxon>Eukaryota</taxon>
        <taxon>Fungi</taxon>
        <taxon>Dikarya</taxon>
        <taxon>Basidiomycota</taxon>
        <taxon>Pucciniomycotina</taxon>
        <taxon>Microbotryomycetes</taxon>
        <taxon>Sporidiobolales</taxon>
        <taxon>Sporidiobolaceae</taxon>
        <taxon>Rhodotorula</taxon>
    </lineage>
</organism>
<accession>A0AAV5GQW9</accession>
<evidence type="ECO:0000256" key="1">
    <source>
        <dbReference type="SAM" id="MobiDB-lite"/>
    </source>
</evidence>
<feature type="region of interest" description="Disordered" evidence="1">
    <location>
        <begin position="110"/>
        <end position="142"/>
    </location>
</feature>
<evidence type="ECO:0000259" key="2">
    <source>
        <dbReference type="Pfam" id="PF01172"/>
    </source>
</evidence>
<dbReference type="AlphaFoldDB" id="A0AAV5GQW9"/>
<gene>
    <name evidence="3" type="ORF">Rhopal_004790-T1</name>
</gene>
<feature type="compositionally biased region" description="Polar residues" evidence="1">
    <location>
        <begin position="115"/>
        <end position="129"/>
    </location>
</feature>
<dbReference type="InterPro" id="IPR019783">
    <property type="entry name" value="SDO1/SBDS_N"/>
</dbReference>
<feature type="compositionally biased region" description="Gly residues" evidence="1">
    <location>
        <begin position="132"/>
        <end position="142"/>
    </location>
</feature>
<protein>
    <recommendedName>
        <fullName evidence="2">Ribosome maturation protein SDO1/SBDS N-terminal domain-containing protein</fullName>
    </recommendedName>
</protein>
<feature type="domain" description="Ribosome maturation protein SDO1/SBDS N-terminal" evidence="2">
    <location>
        <begin position="53"/>
        <end position="112"/>
    </location>
</feature>
<keyword evidence="4" id="KW-1185">Reference proteome</keyword>